<evidence type="ECO:0000313" key="1">
    <source>
        <dbReference type="EMBL" id="CBY02450.1"/>
    </source>
</evidence>
<reference evidence="2" key="1">
    <citation type="journal article" date="2011" name="Nat. Commun.">
        <title>Effector diversification within compartments of the Leptosphaeria maculans genome affected by Repeat-Induced Point mutations.</title>
        <authorList>
            <person name="Rouxel T."/>
            <person name="Grandaubert J."/>
            <person name="Hane J.K."/>
            <person name="Hoede C."/>
            <person name="van de Wouw A.P."/>
            <person name="Couloux A."/>
            <person name="Dominguez V."/>
            <person name="Anthouard V."/>
            <person name="Bally P."/>
            <person name="Bourras S."/>
            <person name="Cozijnsen A.J."/>
            <person name="Ciuffetti L.M."/>
            <person name="Degrave A."/>
            <person name="Dilmaghani A."/>
            <person name="Duret L."/>
            <person name="Fudal I."/>
            <person name="Goodwin S.B."/>
            <person name="Gout L."/>
            <person name="Glaser N."/>
            <person name="Linglin J."/>
            <person name="Kema G.H.J."/>
            <person name="Lapalu N."/>
            <person name="Lawrence C.B."/>
            <person name="May K."/>
            <person name="Meyer M."/>
            <person name="Ollivier B."/>
            <person name="Poulain J."/>
            <person name="Schoch C.L."/>
            <person name="Simon A."/>
            <person name="Spatafora J.W."/>
            <person name="Stachowiak A."/>
            <person name="Turgeon B.G."/>
            <person name="Tyler B.M."/>
            <person name="Vincent D."/>
            <person name="Weissenbach J."/>
            <person name="Amselem J."/>
            <person name="Quesneville H."/>
            <person name="Oliver R.P."/>
            <person name="Wincker P."/>
            <person name="Balesdent M.-H."/>
            <person name="Howlett B.J."/>
        </authorList>
    </citation>
    <scope>NUCLEOTIDE SEQUENCE [LARGE SCALE GENOMIC DNA]</scope>
    <source>
        <strain evidence="2">JN3 / isolate v23.1.3 / race Av1-4-5-6-7-8</strain>
    </source>
</reference>
<dbReference type="Proteomes" id="UP000002668">
    <property type="component" value="Genome"/>
</dbReference>
<dbReference type="AlphaFoldDB" id="E5AD98"/>
<proteinExistence type="predicted"/>
<dbReference type="VEuPathDB" id="FungiDB:LEMA_P012370.1"/>
<sequence>MSFACDCACSAYSRYQVSKTASGKDEDPTSAAFSSQIRAACWVAHQGESTIGFNMSAFSSYNTCLAEHFDVRLLIRATSSPGRDFLNMTHNENEETFIGEVAVTRHAMHMILSGDPKRTRKHTVSSRIPITILAPTISSVQPHATQHKLSISPNVHNIIYRPLNRFMDGRAIFQYFQ</sequence>
<keyword evidence="2" id="KW-1185">Reference proteome</keyword>
<evidence type="ECO:0000313" key="2">
    <source>
        <dbReference type="Proteomes" id="UP000002668"/>
    </source>
</evidence>
<dbReference type="InParanoid" id="E5AD98"/>
<name>E5AD98_LEPMJ</name>
<protein>
    <submittedName>
        <fullName evidence="1">Predicted protein</fullName>
    </submittedName>
</protein>
<dbReference type="HOGENOM" id="CLU_1518139_0_0_1"/>
<organism evidence="1 2">
    <name type="scientific">Leptosphaeria maculans (strain JN3 / isolate v23.1.3 / race Av1-4-5-6-7-8)</name>
    <name type="common">Blackleg fungus</name>
    <name type="synonym">Phoma lingam</name>
    <dbReference type="NCBI Taxonomy" id="985895"/>
    <lineage>
        <taxon>Eukaryota</taxon>
        <taxon>Fungi</taxon>
        <taxon>Dikarya</taxon>
        <taxon>Ascomycota</taxon>
        <taxon>Pezizomycotina</taxon>
        <taxon>Dothideomycetes</taxon>
        <taxon>Pleosporomycetidae</taxon>
        <taxon>Pleosporales</taxon>
        <taxon>Pleosporineae</taxon>
        <taxon>Leptosphaeriaceae</taxon>
        <taxon>Plenodomus</taxon>
        <taxon>Plenodomus lingam/Leptosphaeria maculans species complex</taxon>
    </lineage>
</organism>
<gene>
    <name evidence="1" type="ORF">LEMA_P012370.1</name>
</gene>
<accession>E5AD98</accession>
<dbReference type="EMBL" id="FP929139">
    <property type="protein sequence ID" value="CBY02450.1"/>
    <property type="molecule type" value="Genomic_DNA"/>
</dbReference>